<accession>A0A356LII5</accession>
<evidence type="ECO:0000313" key="2">
    <source>
        <dbReference type="Proteomes" id="UP000264036"/>
    </source>
</evidence>
<name>A0A356LII5_9BURK</name>
<dbReference type="AlphaFoldDB" id="A0A356LII5"/>
<sequence length="100" mass="11240">MAKIARRRSSYIALIKSIDLRSSETGTSQTYRGTYALDFSRPWQLRPPSGSLLFGRELPSVGGDTMLANMYSIFFRNEPFKRLGYAVNKPKAPSFLGNKS</sequence>
<comment type="caution">
    <text evidence="1">The sequence shown here is derived from an EMBL/GenBank/DDBJ whole genome shotgun (WGS) entry which is preliminary data.</text>
</comment>
<dbReference type="EMBL" id="DOEK01000030">
    <property type="protein sequence ID" value="HBP30734.1"/>
    <property type="molecule type" value="Genomic_DNA"/>
</dbReference>
<protein>
    <submittedName>
        <fullName evidence="1">Uncharacterized protein</fullName>
    </submittedName>
</protein>
<gene>
    <name evidence="1" type="ORF">DD666_15100</name>
</gene>
<reference evidence="1 2" key="1">
    <citation type="journal article" date="2018" name="Nat. Biotechnol.">
        <title>A standardized bacterial taxonomy based on genome phylogeny substantially revises the tree of life.</title>
        <authorList>
            <person name="Parks D.H."/>
            <person name="Chuvochina M."/>
            <person name="Waite D.W."/>
            <person name="Rinke C."/>
            <person name="Skarshewski A."/>
            <person name="Chaumeil P.A."/>
            <person name="Hugenholtz P."/>
        </authorList>
    </citation>
    <scope>NUCLEOTIDE SEQUENCE [LARGE SCALE GENOMIC DNA]</scope>
    <source>
        <strain evidence="1">UBA10707</strain>
    </source>
</reference>
<dbReference type="SUPFAM" id="SSF51197">
    <property type="entry name" value="Clavaminate synthase-like"/>
    <property type="match status" value="1"/>
</dbReference>
<evidence type="ECO:0000313" key="1">
    <source>
        <dbReference type="EMBL" id="HBP30734.1"/>
    </source>
</evidence>
<organism evidence="1 2">
    <name type="scientific">Advenella kashmirensis</name>
    <dbReference type="NCBI Taxonomy" id="310575"/>
    <lineage>
        <taxon>Bacteria</taxon>
        <taxon>Pseudomonadati</taxon>
        <taxon>Pseudomonadota</taxon>
        <taxon>Betaproteobacteria</taxon>
        <taxon>Burkholderiales</taxon>
        <taxon>Alcaligenaceae</taxon>
    </lineage>
</organism>
<dbReference type="Proteomes" id="UP000264036">
    <property type="component" value="Unassembled WGS sequence"/>
</dbReference>
<proteinExistence type="predicted"/>